<organism evidence="1 2">
    <name type="scientific">Striga hermonthica</name>
    <name type="common">Purple witchweed</name>
    <name type="synonym">Buchnera hermonthica</name>
    <dbReference type="NCBI Taxonomy" id="68872"/>
    <lineage>
        <taxon>Eukaryota</taxon>
        <taxon>Viridiplantae</taxon>
        <taxon>Streptophyta</taxon>
        <taxon>Embryophyta</taxon>
        <taxon>Tracheophyta</taxon>
        <taxon>Spermatophyta</taxon>
        <taxon>Magnoliopsida</taxon>
        <taxon>eudicotyledons</taxon>
        <taxon>Gunneridae</taxon>
        <taxon>Pentapetalae</taxon>
        <taxon>asterids</taxon>
        <taxon>lamiids</taxon>
        <taxon>Lamiales</taxon>
        <taxon>Orobanchaceae</taxon>
        <taxon>Buchnereae</taxon>
        <taxon>Striga</taxon>
    </lineage>
</organism>
<dbReference type="Pfam" id="PF07795">
    <property type="entry name" value="DUF1635"/>
    <property type="match status" value="1"/>
</dbReference>
<protein>
    <submittedName>
        <fullName evidence="1">Uncharacterized protein</fullName>
    </submittedName>
</protein>
<accession>A0A9N7MW54</accession>
<evidence type="ECO:0000313" key="2">
    <source>
        <dbReference type="Proteomes" id="UP001153555"/>
    </source>
</evidence>
<gene>
    <name evidence="1" type="ORF">SHERM_14726</name>
</gene>
<dbReference type="OrthoDB" id="1926156at2759"/>
<dbReference type="InterPro" id="IPR012862">
    <property type="entry name" value="DUF1635"/>
</dbReference>
<proteinExistence type="predicted"/>
<comment type="caution">
    <text evidence="1">The sequence shown here is derived from an EMBL/GenBank/DDBJ whole genome shotgun (WGS) entry which is preliminary data.</text>
</comment>
<dbReference type="EMBL" id="CACSLK010012206">
    <property type="protein sequence ID" value="CAA0814433.1"/>
    <property type="molecule type" value="Genomic_DNA"/>
</dbReference>
<sequence length="212" mass="23932">MEEQCSSWAYYYQEEAVDQLKQSLLYSTLELEAALVSAHDEISRKDDEILQLKSLLASVIKERDEFHAKCNDLALEKQQLILQQQMNIPTETLPISSNNEEDHNNTTDRCTSDCCDDNLNILSDITERVAVKTPLPEQGRFLQAVMAAGPLLHSLLLAGPLPRWQHPPPQLNSVDIPPVVIQSTRIVTRDFSPSPKYQRVCSPPAIINELKN</sequence>
<dbReference type="Proteomes" id="UP001153555">
    <property type="component" value="Unassembled WGS sequence"/>
</dbReference>
<dbReference type="AlphaFoldDB" id="A0A9N7MW54"/>
<evidence type="ECO:0000313" key="1">
    <source>
        <dbReference type="EMBL" id="CAA0814433.1"/>
    </source>
</evidence>
<dbReference type="PANTHER" id="PTHR33431:SF2">
    <property type="entry name" value="CAMP-DEPENDENT PROTEIN KINASE CATALYTIC SUBUNIT-LIKE"/>
    <property type="match status" value="1"/>
</dbReference>
<reference evidence="1" key="1">
    <citation type="submission" date="2019-12" db="EMBL/GenBank/DDBJ databases">
        <authorList>
            <person name="Scholes J."/>
        </authorList>
    </citation>
    <scope>NUCLEOTIDE SEQUENCE</scope>
</reference>
<dbReference type="PANTHER" id="PTHR33431">
    <property type="entry name" value="ENABLED-LIKE PROTEIN (DUF1635)"/>
    <property type="match status" value="1"/>
</dbReference>
<keyword evidence="2" id="KW-1185">Reference proteome</keyword>
<name>A0A9N7MW54_STRHE</name>